<sequence length="428" mass="49215">METGGYRDNGNDKDQEEQVDGQKRIKLSSRDGSRSRKWKRSIKRTKAATRSCSPLRDINVDRHAKKRRKIFKKRSSSRSHSSLEQEHVADREQARRRHKALAQRREPISDYLSSKFYGEDMTVCKVKIPRVGPPINRKVTETPQTLIEKAVTALDKGEGRIASELLWMAASLQIKNLCISSGFDILDDLAKRIVVLYLMTKFQGGRYSSISHGWAVLSQCHENLFSIDFIRKNLQHAEYFCNTLFNIFSEGKRIDYDDLTKDISYSSKIVKIKYPSIYETFKLAGEIIAFQYKVVIINERKTFSTEFFTQVSFLITNWDLPFDQMIKLNTHSTDGIDDKASEIKWMFLGGAEAILASEIKWKVRGDAEAILVMDGTVDMSLEFKGKTKKISCSRCDFIKINRGVSCQLKTNDSAEISRFMDKNYLIQN</sequence>
<comment type="caution">
    <text evidence="2">The sequence shown here is derived from an EMBL/GenBank/DDBJ whole genome shotgun (WGS) entry which is preliminary data.</text>
</comment>
<feature type="compositionally biased region" description="Basic residues" evidence="1">
    <location>
        <begin position="35"/>
        <end position="47"/>
    </location>
</feature>
<dbReference type="EMBL" id="CAJEWN010000037">
    <property type="protein sequence ID" value="CAD2146603.1"/>
    <property type="molecule type" value="Genomic_DNA"/>
</dbReference>
<evidence type="ECO:0000256" key="1">
    <source>
        <dbReference type="SAM" id="MobiDB-lite"/>
    </source>
</evidence>
<protein>
    <submittedName>
        <fullName evidence="2">Uncharacterized protein</fullName>
    </submittedName>
</protein>
<name>A0A6V7U656_MELEN</name>
<dbReference type="AlphaFoldDB" id="A0A6V7U656"/>
<accession>A0A6V7U656</accession>
<evidence type="ECO:0000313" key="2">
    <source>
        <dbReference type="EMBL" id="CAD2146603.1"/>
    </source>
</evidence>
<reference evidence="2 3" key="1">
    <citation type="submission" date="2020-08" db="EMBL/GenBank/DDBJ databases">
        <authorList>
            <person name="Koutsovoulos G."/>
            <person name="Danchin GJ E."/>
        </authorList>
    </citation>
    <scope>NUCLEOTIDE SEQUENCE [LARGE SCALE GENOMIC DNA]</scope>
</reference>
<feature type="compositionally biased region" description="Basic and acidic residues" evidence="1">
    <location>
        <begin position="20"/>
        <end position="34"/>
    </location>
</feature>
<gene>
    <name evidence="2" type="ORF">MENT_LOCUS8693</name>
</gene>
<proteinExistence type="predicted"/>
<feature type="compositionally biased region" description="Basic and acidic residues" evidence="1">
    <location>
        <begin position="81"/>
        <end position="93"/>
    </location>
</feature>
<dbReference type="Proteomes" id="UP000580250">
    <property type="component" value="Unassembled WGS sequence"/>
</dbReference>
<organism evidence="2 3">
    <name type="scientific">Meloidogyne enterolobii</name>
    <name type="common">Root-knot nematode worm</name>
    <name type="synonym">Meloidogyne mayaguensis</name>
    <dbReference type="NCBI Taxonomy" id="390850"/>
    <lineage>
        <taxon>Eukaryota</taxon>
        <taxon>Metazoa</taxon>
        <taxon>Ecdysozoa</taxon>
        <taxon>Nematoda</taxon>
        <taxon>Chromadorea</taxon>
        <taxon>Rhabditida</taxon>
        <taxon>Tylenchina</taxon>
        <taxon>Tylenchomorpha</taxon>
        <taxon>Tylenchoidea</taxon>
        <taxon>Meloidogynidae</taxon>
        <taxon>Meloidogyninae</taxon>
        <taxon>Meloidogyne</taxon>
    </lineage>
</organism>
<feature type="compositionally biased region" description="Basic residues" evidence="1">
    <location>
        <begin position="63"/>
        <end position="77"/>
    </location>
</feature>
<feature type="region of interest" description="Disordered" evidence="1">
    <location>
        <begin position="1"/>
        <end position="102"/>
    </location>
</feature>
<evidence type="ECO:0000313" key="3">
    <source>
        <dbReference type="Proteomes" id="UP000580250"/>
    </source>
</evidence>